<evidence type="ECO:0000256" key="5">
    <source>
        <dbReference type="ARBA" id="ARBA00022496"/>
    </source>
</evidence>
<evidence type="ECO:0000256" key="6">
    <source>
        <dbReference type="ARBA" id="ARBA00022692"/>
    </source>
</evidence>
<evidence type="ECO:0000256" key="16">
    <source>
        <dbReference type="SAM" id="SignalP"/>
    </source>
</evidence>
<dbReference type="FunFam" id="2.170.130.10:FF:000001">
    <property type="entry name" value="Catecholate siderophore TonB-dependent receptor"/>
    <property type="match status" value="1"/>
</dbReference>
<keyword evidence="20" id="KW-1185">Reference proteome</keyword>
<dbReference type="EMBL" id="VIWP01000001">
    <property type="protein sequence ID" value="TWF58294.1"/>
    <property type="molecule type" value="Genomic_DNA"/>
</dbReference>
<evidence type="ECO:0000256" key="14">
    <source>
        <dbReference type="PROSITE-ProRule" id="PRU01360"/>
    </source>
</evidence>
<proteinExistence type="inferred from homology"/>
<dbReference type="Gene3D" id="2.40.170.20">
    <property type="entry name" value="TonB-dependent receptor, beta-barrel domain"/>
    <property type="match status" value="1"/>
</dbReference>
<evidence type="ECO:0000256" key="12">
    <source>
        <dbReference type="ARBA" id="ARBA00023170"/>
    </source>
</evidence>
<keyword evidence="3 14" id="KW-0813">Transport</keyword>
<feature type="domain" description="TonB-dependent receptor-like beta-barrel" evidence="17">
    <location>
        <begin position="269"/>
        <end position="694"/>
    </location>
</feature>
<evidence type="ECO:0000256" key="4">
    <source>
        <dbReference type="ARBA" id="ARBA00022452"/>
    </source>
</evidence>
<dbReference type="CDD" id="cd01347">
    <property type="entry name" value="ligand_gated_channel"/>
    <property type="match status" value="1"/>
</dbReference>
<comment type="subcellular location">
    <subcellularLocation>
        <location evidence="1 14">Cell outer membrane</location>
        <topology evidence="1 14">Multi-pass membrane protein</topology>
    </subcellularLocation>
</comment>
<keyword evidence="5" id="KW-0410">Iron transport</keyword>
<dbReference type="SUPFAM" id="SSF56935">
    <property type="entry name" value="Porins"/>
    <property type="match status" value="1"/>
</dbReference>
<reference evidence="19 20" key="1">
    <citation type="submission" date="2019-06" db="EMBL/GenBank/DDBJ databases">
        <title>Sorghum-associated microbial communities from plants grown in Nebraska, USA.</title>
        <authorList>
            <person name="Schachtman D."/>
        </authorList>
    </citation>
    <scope>NUCLEOTIDE SEQUENCE [LARGE SCALE GENOMIC DNA]</scope>
    <source>
        <strain evidence="19 20">1225</strain>
    </source>
</reference>
<dbReference type="GO" id="GO:0015891">
    <property type="term" value="P:siderophore transport"/>
    <property type="evidence" value="ECO:0007669"/>
    <property type="project" value="InterPro"/>
</dbReference>
<evidence type="ECO:0000313" key="19">
    <source>
        <dbReference type="EMBL" id="TWF58294.1"/>
    </source>
</evidence>
<keyword evidence="7 16" id="KW-0732">Signal</keyword>
<evidence type="ECO:0000256" key="8">
    <source>
        <dbReference type="ARBA" id="ARBA00023004"/>
    </source>
</evidence>
<dbReference type="GO" id="GO:0015344">
    <property type="term" value="F:siderophore uptake transmembrane transporter activity"/>
    <property type="evidence" value="ECO:0007669"/>
    <property type="project" value="TreeGrafter"/>
</dbReference>
<comment type="caution">
    <text evidence="19">The sequence shown here is derived from an EMBL/GenBank/DDBJ whole genome shotgun (WGS) entry which is preliminary data.</text>
</comment>
<keyword evidence="4 14" id="KW-1134">Transmembrane beta strand</keyword>
<gene>
    <name evidence="19" type="ORF">FHW37_10198</name>
</gene>
<dbReference type="Proteomes" id="UP000320653">
    <property type="component" value="Unassembled WGS sequence"/>
</dbReference>
<keyword evidence="10 15" id="KW-0798">TonB box</keyword>
<dbReference type="Pfam" id="PF07715">
    <property type="entry name" value="Plug"/>
    <property type="match status" value="1"/>
</dbReference>
<evidence type="ECO:0000313" key="20">
    <source>
        <dbReference type="Proteomes" id="UP000320653"/>
    </source>
</evidence>
<dbReference type="PANTHER" id="PTHR32552">
    <property type="entry name" value="FERRICHROME IRON RECEPTOR-RELATED"/>
    <property type="match status" value="1"/>
</dbReference>
<keyword evidence="13 14" id="KW-0998">Cell outer membrane</keyword>
<keyword evidence="12 19" id="KW-0675">Receptor</keyword>
<dbReference type="Pfam" id="PF00593">
    <property type="entry name" value="TonB_dep_Rec_b-barrel"/>
    <property type="match status" value="1"/>
</dbReference>
<evidence type="ECO:0000256" key="1">
    <source>
        <dbReference type="ARBA" id="ARBA00004571"/>
    </source>
</evidence>
<dbReference type="AlphaFoldDB" id="A0A561R6S9"/>
<sequence>MAPQTTTSTSKNTILFKGKELQRRRKLVALLSSAAVLMPLQAFAQSASGTAAEAGSDTTLAPITLTSDGGSVGPDKTIVAKASRTSSKTDTPILDAPASVSVVTEKEMKERGVTTLDEALSYTPGVSTDIYGSDNRYDHYLIRGFYSTGNATYRDGLPMYTTGDFTTNRLEPYAMQRIEVLKGSNSSLFGLSGPGGIVNAVTKLPQTEKFGEVYTTLGDGHVETGTDFGGAIDPDGVWSYRLTGKWQNANAGIDHTDDNRVFIAPALTWSPDADTSFTLLTDYNKRNGSTAHGIPFGSGIDSETYLAEPDFDNMDTIEKNVGYQFKHNFGNGLEFRQNVRYTKLDMTYEQVYLGAGDPGVSRNAWSIVGQSTRFHIDNQLQYDASFGAFDSRTLLGFDYGRDTNEELRRDGTAGGVGDIHNPVYCGRACITLGPASLSETDLTTKGLYIQEELTYDDRLIFTLGGRYDHAESENTSYGTYADAVDENFSKRAGVTYKVTSEVSVYANYSESFLPVAANRAYFIGTPKPQEGKQYEIGIKYEPTGIDALFTAAAFDLTQTNVAQWASDYSAQYQVGKINVRGIELEAKMALADNLNFTAGYAYLDASIKDDVDPTIVGNRPYLVPKHMASAWLDYTIPGQGFFGDLTLGFGGRLVGSSFADNANTLPVPSRVVFDAAVNYKIRDNLALAVNATNLFDKEYISQIDSFSKATFYGDRRQVMATLRYTW</sequence>
<evidence type="ECO:0000256" key="13">
    <source>
        <dbReference type="ARBA" id="ARBA00023237"/>
    </source>
</evidence>
<dbReference type="InterPro" id="IPR010105">
    <property type="entry name" value="TonB_sidphr_rcpt"/>
</dbReference>
<dbReference type="NCBIfam" id="TIGR01783">
    <property type="entry name" value="TonB-siderophor"/>
    <property type="match status" value="1"/>
</dbReference>
<dbReference type="InterPro" id="IPR000531">
    <property type="entry name" value="Beta-barrel_TonB"/>
</dbReference>
<feature type="signal peptide" evidence="16">
    <location>
        <begin position="1"/>
        <end position="44"/>
    </location>
</feature>
<dbReference type="InterPro" id="IPR039426">
    <property type="entry name" value="TonB-dep_rcpt-like"/>
</dbReference>
<dbReference type="Gene3D" id="2.170.130.10">
    <property type="entry name" value="TonB-dependent receptor, plug domain"/>
    <property type="match status" value="1"/>
</dbReference>
<keyword evidence="11 14" id="KW-0472">Membrane</keyword>
<dbReference type="InterPro" id="IPR037066">
    <property type="entry name" value="Plug_dom_sf"/>
</dbReference>
<evidence type="ECO:0000256" key="3">
    <source>
        <dbReference type="ARBA" id="ARBA00022448"/>
    </source>
</evidence>
<feature type="domain" description="TonB-dependent receptor plug" evidence="18">
    <location>
        <begin position="94"/>
        <end position="197"/>
    </location>
</feature>
<evidence type="ECO:0000256" key="7">
    <source>
        <dbReference type="ARBA" id="ARBA00022729"/>
    </source>
</evidence>
<name>A0A561R6S9_9HYPH</name>
<evidence type="ECO:0000256" key="10">
    <source>
        <dbReference type="ARBA" id="ARBA00023077"/>
    </source>
</evidence>
<organism evidence="19 20">
    <name type="scientific">Neorhizobium alkalisoli</name>
    <dbReference type="NCBI Taxonomy" id="528178"/>
    <lineage>
        <taxon>Bacteria</taxon>
        <taxon>Pseudomonadati</taxon>
        <taxon>Pseudomonadota</taxon>
        <taxon>Alphaproteobacteria</taxon>
        <taxon>Hyphomicrobiales</taxon>
        <taxon>Rhizobiaceae</taxon>
        <taxon>Rhizobium/Agrobacterium group</taxon>
        <taxon>Neorhizobium</taxon>
    </lineage>
</organism>
<protein>
    <submittedName>
        <fullName evidence="19">Iron complex outermembrane receptor protein</fullName>
    </submittedName>
</protein>
<dbReference type="GO" id="GO:0038023">
    <property type="term" value="F:signaling receptor activity"/>
    <property type="evidence" value="ECO:0007669"/>
    <property type="project" value="InterPro"/>
</dbReference>
<accession>A0A561R6S9</accession>
<keyword evidence="8" id="KW-0408">Iron</keyword>
<evidence type="ECO:0000259" key="17">
    <source>
        <dbReference type="Pfam" id="PF00593"/>
    </source>
</evidence>
<evidence type="ECO:0000256" key="9">
    <source>
        <dbReference type="ARBA" id="ARBA00023065"/>
    </source>
</evidence>
<keyword evidence="6 14" id="KW-0812">Transmembrane</keyword>
<feature type="chain" id="PRO_5022068370" evidence="16">
    <location>
        <begin position="45"/>
        <end position="726"/>
    </location>
</feature>
<evidence type="ECO:0000256" key="11">
    <source>
        <dbReference type="ARBA" id="ARBA00023136"/>
    </source>
</evidence>
<dbReference type="InterPro" id="IPR036942">
    <property type="entry name" value="Beta-barrel_TonB_sf"/>
</dbReference>
<keyword evidence="9" id="KW-0406">Ion transport</keyword>
<evidence type="ECO:0000256" key="2">
    <source>
        <dbReference type="ARBA" id="ARBA00009810"/>
    </source>
</evidence>
<dbReference type="PANTHER" id="PTHR32552:SF68">
    <property type="entry name" value="FERRICHROME OUTER MEMBRANE TRANSPORTER_PHAGE RECEPTOR"/>
    <property type="match status" value="1"/>
</dbReference>
<dbReference type="PROSITE" id="PS52016">
    <property type="entry name" value="TONB_DEPENDENT_REC_3"/>
    <property type="match status" value="1"/>
</dbReference>
<evidence type="ECO:0000256" key="15">
    <source>
        <dbReference type="RuleBase" id="RU003357"/>
    </source>
</evidence>
<comment type="similarity">
    <text evidence="2 14 15">Belongs to the TonB-dependent receptor family.</text>
</comment>
<dbReference type="GO" id="GO:0009279">
    <property type="term" value="C:cell outer membrane"/>
    <property type="evidence" value="ECO:0007669"/>
    <property type="project" value="UniProtKB-SubCell"/>
</dbReference>
<dbReference type="InterPro" id="IPR012910">
    <property type="entry name" value="Plug_dom"/>
</dbReference>
<evidence type="ECO:0000259" key="18">
    <source>
        <dbReference type="Pfam" id="PF07715"/>
    </source>
</evidence>